<gene>
    <name evidence="2" type="ORF">PCON_11165</name>
</gene>
<evidence type="ECO:0000313" key="2">
    <source>
        <dbReference type="EMBL" id="CCX31642.1"/>
    </source>
</evidence>
<name>U4LJA3_PYROM</name>
<dbReference type="Proteomes" id="UP000018144">
    <property type="component" value="Unassembled WGS sequence"/>
</dbReference>
<evidence type="ECO:0000256" key="1">
    <source>
        <dbReference type="SAM" id="MobiDB-lite"/>
    </source>
</evidence>
<feature type="compositionally biased region" description="Polar residues" evidence="1">
    <location>
        <begin position="61"/>
        <end position="76"/>
    </location>
</feature>
<feature type="region of interest" description="Disordered" evidence="1">
    <location>
        <begin position="51"/>
        <end position="76"/>
    </location>
</feature>
<proteinExistence type="predicted"/>
<keyword evidence="3" id="KW-1185">Reference proteome</keyword>
<protein>
    <submittedName>
        <fullName evidence="2">Uncharacterized protein</fullName>
    </submittedName>
</protein>
<evidence type="ECO:0000313" key="3">
    <source>
        <dbReference type="Proteomes" id="UP000018144"/>
    </source>
</evidence>
<sequence length="76" mass="8533">MPNQRICGRDRPSSVNFTEFSLVSHVALTMTDHGLKPPKIINKLVKNNNKLSGHTLPSFGTPRQSDTITYHHTSFD</sequence>
<accession>U4LJA3</accession>
<organism evidence="2 3">
    <name type="scientific">Pyronema omphalodes (strain CBS 100304)</name>
    <name type="common">Pyronema confluens</name>
    <dbReference type="NCBI Taxonomy" id="1076935"/>
    <lineage>
        <taxon>Eukaryota</taxon>
        <taxon>Fungi</taxon>
        <taxon>Dikarya</taxon>
        <taxon>Ascomycota</taxon>
        <taxon>Pezizomycotina</taxon>
        <taxon>Pezizomycetes</taxon>
        <taxon>Pezizales</taxon>
        <taxon>Pyronemataceae</taxon>
        <taxon>Pyronema</taxon>
    </lineage>
</organism>
<dbReference type="EMBL" id="HF935629">
    <property type="protein sequence ID" value="CCX31642.1"/>
    <property type="molecule type" value="Genomic_DNA"/>
</dbReference>
<dbReference type="AlphaFoldDB" id="U4LJA3"/>
<reference evidence="2 3" key="1">
    <citation type="journal article" date="2013" name="PLoS Genet.">
        <title>The genome and development-dependent transcriptomes of Pyronema confluens: a window into fungal evolution.</title>
        <authorList>
            <person name="Traeger S."/>
            <person name="Altegoer F."/>
            <person name="Freitag M."/>
            <person name="Gabaldon T."/>
            <person name="Kempken F."/>
            <person name="Kumar A."/>
            <person name="Marcet-Houben M."/>
            <person name="Poggeler S."/>
            <person name="Stajich J.E."/>
            <person name="Nowrousian M."/>
        </authorList>
    </citation>
    <scope>NUCLEOTIDE SEQUENCE [LARGE SCALE GENOMIC DNA]</scope>
    <source>
        <strain evidence="3">CBS 100304</strain>
        <tissue evidence="2">Vegetative mycelium</tissue>
    </source>
</reference>